<protein>
    <submittedName>
        <fullName evidence="1">5878_t:CDS:1</fullName>
    </submittedName>
</protein>
<dbReference type="OrthoDB" id="262547at2759"/>
<reference evidence="1" key="1">
    <citation type="submission" date="2021-06" db="EMBL/GenBank/DDBJ databases">
        <authorList>
            <person name="Kallberg Y."/>
            <person name="Tangrot J."/>
            <person name="Rosling A."/>
        </authorList>
    </citation>
    <scope>NUCLEOTIDE SEQUENCE</scope>
    <source>
        <strain evidence="1">CL551</strain>
    </source>
</reference>
<dbReference type="PANTHER" id="PTHR34144:SF7">
    <property type="entry name" value="EXPORT PROTEIN (CAP59), PUTATIVE (AFU_ORTHOLOGUE AFUA_7G05020)-RELATED"/>
    <property type="match status" value="1"/>
</dbReference>
<dbReference type="PANTHER" id="PTHR34144">
    <property type="entry name" value="CHROMOSOME 8, WHOLE GENOME SHOTGUN SEQUENCE"/>
    <property type="match status" value="1"/>
</dbReference>
<dbReference type="Pfam" id="PF11735">
    <property type="entry name" value="CAP59_mtransfer"/>
    <property type="match status" value="1"/>
</dbReference>
<dbReference type="EMBL" id="CAJVPV010012601">
    <property type="protein sequence ID" value="CAG8671279.1"/>
    <property type="molecule type" value="Genomic_DNA"/>
</dbReference>
<evidence type="ECO:0000313" key="1">
    <source>
        <dbReference type="EMBL" id="CAG8671279.1"/>
    </source>
</evidence>
<gene>
    <name evidence="1" type="ORF">AMORRO_LOCUS10834</name>
</gene>
<proteinExistence type="predicted"/>
<evidence type="ECO:0000313" key="2">
    <source>
        <dbReference type="Proteomes" id="UP000789342"/>
    </source>
</evidence>
<accession>A0A9N9HB97</accession>
<dbReference type="InterPro" id="IPR029044">
    <property type="entry name" value="Nucleotide-diphossugar_trans"/>
</dbReference>
<dbReference type="SUPFAM" id="SSF53448">
    <property type="entry name" value="Nucleotide-diphospho-sugar transferases"/>
    <property type="match status" value="1"/>
</dbReference>
<comment type="caution">
    <text evidence="1">The sequence shown here is derived from an EMBL/GenBank/DDBJ whole genome shotgun (WGS) entry which is preliminary data.</text>
</comment>
<keyword evidence="2" id="KW-1185">Reference proteome</keyword>
<dbReference type="InterPro" id="IPR021047">
    <property type="entry name" value="Mannosyltransferase_CMT1"/>
</dbReference>
<dbReference type="AlphaFoldDB" id="A0A9N9HB97"/>
<dbReference type="Proteomes" id="UP000789342">
    <property type="component" value="Unassembled WGS sequence"/>
</dbReference>
<name>A0A9N9HB97_9GLOM</name>
<organism evidence="1 2">
    <name type="scientific">Acaulospora morrowiae</name>
    <dbReference type="NCBI Taxonomy" id="94023"/>
    <lineage>
        <taxon>Eukaryota</taxon>
        <taxon>Fungi</taxon>
        <taxon>Fungi incertae sedis</taxon>
        <taxon>Mucoromycota</taxon>
        <taxon>Glomeromycotina</taxon>
        <taxon>Glomeromycetes</taxon>
        <taxon>Diversisporales</taxon>
        <taxon>Acaulosporaceae</taxon>
        <taxon>Acaulospora</taxon>
    </lineage>
</organism>
<sequence>MAASIKQKVDSFVEIDNCNANIVSGITVDKIFIAANFHNNEDILPNFSEQLLDLLRILNPENVYVSLFENGSKDNTKFLLHALRSDLDAKGIPNTIIINDSPKNETNTGRIPYMARLRNKLLEPLLEQTEKGNKFDYILFFNDVIWTASDILVLLETNDRNYDAACAMDFYWTFYDTFATRELPSSRMRYPWPPNPYFPYFYDKAVQQKLYNNDPVRVFSCWNGVTVMNAEPFVKHNVRFRALFKDKELKFDASECCLIYSDFRKLGYDKVFVNPNVRVAYEYRFYLWSKYILPLIDFLFQYFHHPTPPLLHSDREMQMQEMMSDLMRFNVDEFDKTCVQTFL</sequence>